<feature type="domain" description="Carbohydrate kinase PfkB" evidence="7">
    <location>
        <begin position="5"/>
        <end position="309"/>
    </location>
</feature>
<dbReference type="InterPro" id="IPR029056">
    <property type="entry name" value="Ribokinase-like"/>
</dbReference>
<name>A0A2N5XW00_9HYPH</name>
<comment type="caution">
    <text evidence="8">The sequence shown here is derived from an EMBL/GenBank/DDBJ whole genome shotgun (WGS) entry which is preliminary data.</text>
</comment>
<protein>
    <submittedName>
        <fullName evidence="8">Carbohydrate kinase</fullName>
    </submittedName>
</protein>
<dbReference type="AlphaFoldDB" id="A0A2N5XW00"/>
<dbReference type="InterPro" id="IPR050306">
    <property type="entry name" value="PfkB_Carbo_kinase"/>
</dbReference>
<keyword evidence="5" id="KW-0067">ATP-binding</keyword>
<dbReference type="InterPro" id="IPR011611">
    <property type="entry name" value="PfkB_dom"/>
</dbReference>
<keyword evidence="3" id="KW-0547">Nucleotide-binding</keyword>
<dbReference type="InterPro" id="IPR002173">
    <property type="entry name" value="Carboh/pur_kinase_PfkB_CS"/>
</dbReference>
<evidence type="ECO:0000313" key="9">
    <source>
        <dbReference type="Proteomes" id="UP000234881"/>
    </source>
</evidence>
<evidence type="ECO:0000256" key="1">
    <source>
        <dbReference type="ARBA" id="ARBA00010688"/>
    </source>
</evidence>
<evidence type="ECO:0000259" key="7">
    <source>
        <dbReference type="Pfam" id="PF00294"/>
    </source>
</evidence>
<dbReference type="OrthoDB" id="9795789at2"/>
<comment type="similarity">
    <text evidence="1 6">Belongs to the carbohydrate kinase PfkB family.</text>
</comment>
<keyword evidence="4 6" id="KW-0418">Kinase</keyword>
<evidence type="ECO:0000256" key="3">
    <source>
        <dbReference type="ARBA" id="ARBA00022741"/>
    </source>
</evidence>
<gene>
    <name evidence="8" type="ORF">C0081_00030</name>
</gene>
<dbReference type="GO" id="GO:0005524">
    <property type="term" value="F:ATP binding"/>
    <property type="evidence" value="ECO:0007669"/>
    <property type="project" value="UniProtKB-KW"/>
</dbReference>
<dbReference type="PROSITE" id="PS00584">
    <property type="entry name" value="PFKB_KINASES_2"/>
    <property type="match status" value="1"/>
</dbReference>
<evidence type="ECO:0000256" key="6">
    <source>
        <dbReference type="RuleBase" id="RU003704"/>
    </source>
</evidence>
<organism evidence="8 9">
    <name type="scientific">Cohaesibacter celericrescens</name>
    <dbReference type="NCBI Taxonomy" id="2067669"/>
    <lineage>
        <taxon>Bacteria</taxon>
        <taxon>Pseudomonadati</taxon>
        <taxon>Pseudomonadota</taxon>
        <taxon>Alphaproteobacteria</taxon>
        <taxon>Hyphomicrobiales</taxon>
        <taxon>Cohaesibacteraceae</taxon>
    </lineage>
</organism>
<dbReference type="GO" id="GO:0006000">
    <property type="term" value="P:fructose metabolic process"/>
    <property type="evidence" value="ECO:0007669"/>
    <property type="project" value="UniProtKB-ARBA"/>
</dbReference>
<dbReference type="GO" id="GO:0008865">
    <property type="term" value="F:fructokinase activity"/>
    <property type="evidence" value="ECO:0007669"/>
    <property type="project" value="UniProtKB-ARBA"/>
</dbReference>
<evidence type="ECO:0000256" key="4">
    <source>
        <dbReference type="ARBA" id="ARBA00022777"/>
    </source>
</evidence>
<evidence type="ECO:0000313" key="8">
    <source>
        <dbReference type="EMBL" id="PLW78681.1"/>
    </source>
</evidence>
<proteinExistence type="inferred from homology"/>
<dbReference type="EMBL" id="PKUQ01000001">
    <property type="protein sequence ID" value="PLW78681.1"/>
    <property type="molecule type" value="Genomic_DNA"/>
</dbReference>
<keyword evidence="2 6" id="KW-0808">Transferase</keyword>
<dbReference type="SUPFAM" id="SSF53613">
    <property type="entry name" value="Ribokinase-like"/>
    <property type="match status" value="1"/>
</dbReference>
<accession>A0A2N5XW00</accession>
<evidence type="ECO:0000256" key="2">
    <source>
        <dbReference type="ARBA" id="ARBA00022679"/>
    </source>
</evidence>
<dbReference type="Gene3D" id="3.40.1190.20">
    <property type="match status" value="1"/>
</dbReference>
<dbReference type="InterPro" id="IPR002139">
    <property type="entry name" value="Ribo/fructo_kinase"/>
</dbReference>
<keyword evidence="9" id="KW-1185">Reference proteome</keyword>
<dbReference type="Pfam" id="PF00294">
    <property type="entry name" value="PfkB"/>
    <property type="match status" value="1"/>
</dbReference>
<dbReference type="Proteomes" id="UP000234881">
    <property type="component" value="Unassembled WGS sequence"/>
</dbReference>
<dbReference type="CDD" id="cd01167">
    <property type="entry name" value="bac_FRK"/>
    <property type="match status" value="1"/>
</dbReference>
<reference evidence="8 9" key="1">
    <citation type="submission" date="2018-01" db="EMBL/GenBank/DDBJ databases">
        <title>The draft genome sequence of Cohaesibacter sp. H1304.</title>
        <authorList>
            <person name="Wang N.-N."/>
            <person name="Du Z.-J."/>
        </authorList>
    </citation>
    <scope>NUCLEOTIDE SEQUENCE [LARGE SCALE GENOMIC DNA]</scope>
    <source>
        <strain evidence="8 9">H1304</strain>
    </source>
</reference>
<evidence type="ECO:0000256" key="5">
    <source>
        <dbReference type="ARBA" id="ARBA00022840"/>
    </source>
</evidence>
<dbReference type="PANTHER" id="PTHR43085">
    <property type="entry name" value="HEXOKINASE FAMILY MEMBER"/>
    <property type="match status" value="1"/>
</dbReference>
<dbReference type="RefSeq" id="WP_101531766.1">
    <property type="nucleotide sequence ID" value="NZ_JBFHIU010000011.1"/>
</dbReference>
<dbReference type="PRINTS" id="PR00990">
    <property type="entry name" value="RIBOKINASE"/>
</dbReference>
<sequence length="313" mass="33145">MSNQAKILCSGEALIDMIPVESQTGSLAYQPCSGGAVFNTAIALGRLGVATEFLTGLSSDLFGEQIKASLAESGVATSLCKQSQLPTTLAFVKLDNGHATYHFYDENSAGRMLSIDDVGPVPASIDALFFGGISLAVEPCARTYEAIAVRESNNHVIMMDPNVRPGFIQDASVYRARIMNMLSHCDIVKVSDEDLAWLMPSIEGLGAQVDELRKAGPSIILVTKGADGATAYLMDNREVSVASEKVEVADTVGAGDTFNAGILTKLAELDMLDKTALKTISEEHIAAAMAFAAKVAAVTVSRKGANPPWRKEL</sequence>
<dbReference type="PANTHER" id="PTHR43085:SF1">
    <property type="entry name" value="PSEUDOURIDINE KINASE-RELATED"/>
    <property type="match status" value="1"/>
</dbReference>